<sequence>KIIALFKNKMVLNSCSSGLRVLIQCTEAVLKTCRRNRSVKNLLMLCVKNDKSLRTTLTLVRIYVLELL</sequence>
<feature type="non-terminal residue" evidence="1">
    <location>
        <position position="1"/>
    </location>
</feature>
<name>S4PFV6_9NEOP</name>
<accession>S4PFV6</accession>
<dbReference type="EMBL" id="GAIX01000974">
    <property type="protein sequence ID" value="JAA91586.1"/>
    <property type="molecule type" value="Transcribed_RNA"/>
</dbReference>
<reference evidence="1" key="1">
    <citation type="journal article" date="2013" name="BMC Genomics">
        <title>Unscrambling butterfly oogenesis.</title>
        <authorList>
            <person name="Carter J.M."/>
            <person name="Baker S.C."/>
            <person name="Pink R."/>
            <person name="Carter D.R."/>
            <person name="Collins A."/>
            <person name="Tomlin J."/>
            <person name="Gibbs M."/>
            <person name="Breuker C.J."/>
        </authorList>
    </citation>
    <scope>NUCLEOTIDE SEQUENCE</scope>
    <source>
        <tissue evidence="1">Ovary</tissue>
    </source>
</reference>
<reference evidence="1" key="2">
    <citation type="submission" date="2013-05" db="EMBL/GenBank/DDBJ databases">
        <authorList>
            <person name="Carter J.-M."/>
            <person name="Baker S.C."/>
            <person name="Pink R."/>
            <person name="Carter D.R.F."/>
            <person name="Collins A."/>
            <person name="Tomlin J."/>
            <person name="Gibbs M."/>
            <person name="Breuker C.J."/>
        </authorList>
    </citation>
    <scope>NUCLEOTIDE SEQUENCE</scope>
    <source>
        <tissue evidence="1">Ovary</tissue>
    </source>
</reference>
<proteinExistence type="predicted"/>
<organism evidence="1">
    <name type="scientific">Pararge aegeria</name>
    <name type="common">speckled wood butterfly</name>
    <dbReference type="NCBI Taxonomy" id="116150"/>
    <lineage>
        <taxon>Eukaryota</taxon>
        <taxon>Metazoa</taxon>
        <taxon>Ecdysozoa</taxon>
        <taxon>Arthropoda</taxon>
        <taxon>Hexapoda</taxon>
        <taxon>Insecta</taxon>
        <taxon>Pterygota</taxon>
        <taxon>Neoptera</taxon>
        <taxon>Endopterygota</taxon>
        <taxon>Lepidoptera</taxon>
        <taxon>Glossata</taxon>
        <taxon>Ditrysia</taxon>
        <taxon>Papilionoidea</taxon>
        <taxon>Nymphalidae</taxon>
        <taxon>Satyrinae</taxon>
        <taxon>Satyrini</taxon>
        <taxon>Parargina</taxon>
        <taxon>Pararge</taxon>
    </lineage>
</organism>
<evidence type="ECO:0000313" key="1">
    <source>
        <dbReference type="EMBL" id="JAA91586.1"/>
    </source>
</evidence>
<dbReference type="AlphaFoldDB" id="S4PFV6"/>
<protein>
    <submittedName>
        <fullName evidence="1">Uncharacterized protein</fullName>
    </submittedName>
</protein>